<evidence type="ECO:0008006" key="4">
    <source>
        <dbReference type="Google" id="ProtNLM"/>
    </source>
</evidence>
<feature type="transmembrane region" description="Helical" evidence="1">
    <location>
        <begin position="88"/>
        <end position="114"/>
    </location>
</feature>
<feature type="transmembrane region" description="Helical" evidence="1">
    <location>
        <begin position="56"/>
        <end position="76"/>
    </location>
</feature>
<organism evidence="2 3">
    <name type="scientific">Plectosphaerella plurivora</name>
    <dbReference type="NCBI Taxonomy" id="936078"/>
    <lineage>
        <taxon>Eukaryota</taxon>
        <taxon>Fungi</taxon>
        <taxon>Dikarya</taxon>
        <taxon>Ascomycota</taxon>
        <taxon>Pezizomycotina</taxon>
        <taxon>Sordariomycetes</taxon>
        <taxon>Hypocreomycetidae</taxon>
        <taxon>Glomerellales</taxon>
        <taxon>Plectosphaerellaceae</taxon>
        <taxon>Plectosphaerella</taxon>
    </lineage>
</organism>
<keyword evidence="1" id="KW-0472">Membrane</keyword>
<evidence type="ECO:0000313" key="3">
    <source>
        <dbReference type="Proteomes" id="UP000770015"/>
    </source>
</evidence>
<accession>A0A9P9AE34</accession>
<keyword evidence="1" id="KW-0812">Transmembrane</keyword>
<proteinExistence type="predicted"/>
<keyword evidence="1" id="KW-1133">Transmembrane helix</keyword>
<dbReference type="OrthoDB" id="5344006at2759"/>
<protein>
    <recommendedName>
        <fullName evidence="4">MARVEL domain-containing protein</fullName>
    </recommendedName>
</protein>
<dbReference type="AlphaFoldDB" id="A0A9P9AE34"/>
<reference evidence="2" key="1">
    <citation type="journal article" date="2021" name="Nat. Commun.">
        <title>Genetic determinants of endophytism in the Arabidopsis root mycobiome.</title>
        <authorList>
            <person name="Mesny F."/>
            <person name="Miyauchi S."/>
            <person name="Thiergart T."/>
            <person name="Pickel B."/>
            <person name="Atanasova L."/>
            <person name="Karlsson M."/>
            <person name="Huettel B."/>
            <person name="Barry K.W."/>
            <person name="Haridas S."/>
            <person name="Chen C."/>
            <person name="Bauer D."/>
            <person name="Andreopoulos W."/>
            <person name="Pangilinan J."/>
            <person name="LaButti K."/>
            <person name="Riley R."/>
            <person name="Lipzen A."/>
            <person name="Clum A."/>
            <person name="Drula E."/>
            <person name="Henrissat B."/>
            <person name="Kohler A."/>
            <person name="Grigoriev I.V."/>
            <person name="Martin F.M."/>
            <person name="Hacquard S."/>
        </authorList>
    </citation>
    <scope>NUCLEOTIDE SEQUENCE</scope>
    <source>
        <strain evidence="2">MPI-SDFR-AT-0117</strain>
    </source>
</reference>
<name>A0A9P9AE34_9PEZI</name>
<comment type="caution">
    <text evidence="2">The sequence shown here is derived from an EMBL/GenBank/DDBJ whole genome shotgun (WGS) entry which is preliminary data.</text>
</comment>
<sequence length="197" mass="21983">MPGSKRTSQYYYGTSKMPFRILARVVCILQWISGLAVFLMSVRFLTTYDYPFPKTFYGLVAVAGLTLLVIPFSCITSWRQKLTPRTSLAINLGLAALWTVAFAIAASRLIQVVIKDCPSAPLFKIGVGVHVCRTFTIIFIGAICGIATTVAAFACDIFASRRQVLRGEYKYTPTYMSGTEVTSYESRQPLYRQEDIK</sequence>
<gene>
    <name evidence="2" type="ORF">F5X68DRAFT_72750</name>
</gene>
<dbReference type="Proteomes" id="UP000770015">
    <property type="component" value="Unassembled WGS sequence"/>
</dbReference>
<dbReference type="EMBL" id="JAGSXJ010000007">
    <property type="protein sequence ID" value="KAH6689421.1"/>
    <property type="molecule type" value="Genomic_DNA"/>
</dbReference>
<keyword evidence="3" id="KW-1185">Reference proteome</keyword>
<feature type="transmembrane region" description="Helical" evidence="1">
    <location>
        <begin position="134"/>
        <end position="159"/>
    </location>
</feature>
<feature type="transmembrane region" description="Helical" evidence="1">
    <location>
        <begin position="21"/>
        <end position="44"/>
    </location>
</feature>
<evidence type="ECO:0000256" key="1">
    <source>
        <dbReference type="SAM" id="Phobius"/>
    </source>
</evidence>
<evidence type="ECO:0000313" key="2">
    <source>
        <dbReference type="EMBL" id="KAH6689421.1"/>
    </source>
</evidence>